<evidence type="ECO:0000256" key="5">
    <source>
        <dbReference type="ARBA" id="ARBA00023163"/>
    </source>
</evidence>
<feature type="domain" description="RNA polymerase sigma-70" evidence="7">
    <location>
        <begin position="363"/>
        <end position="389"/>
    </location>
</feature>
<keyword evidence="2 6" id="KW-0805">Transcription regulation</keyword>
<feature type="DNA-binding region" description="H-T-H motif" evidence="6">
    <location>
        <begin position="364"/>
        <end position="383"/>
    </location>
</feature>
<dbReference type="InterPro" id="IPR014284">
    <property type="entry name" value="RNA_pol_sigma-70_dom"/>
</dbReference>
<dbReference type="GO" id="GO:0003677">
    <property type="term" value="F:DNA binding"/>
    <property type="evidence" value="ECO:0007669"/>
    <property type="project" value="UniProtKB-UniRule"/>
</dbReference>
<dbReference type="InterPro" id="IPR012760">
    <property type="entry name" value="RNA_pol_sigma_RpoD_C"/>
</dbReference>
<feature type="region of interest" description="Sigma-70 factor domain-2" evidence="6">
    <location>
        <begin position="170"/>
        <end position="240"/>
    </location>
</feature>
<keyword evidence="1 6" id="KW-0963">Cytoplasm</keyword>
<dbReference type="InterPro" id="IPR007630">
    <property type="entry name" value="RNA_pol_sigma70_r4"/>
</dbReference>
<sequence length="403" mass="45573">MLTSLLEKGKDQGYLLSDDIIAAYPNPEEQIESLDDLYSTLVAEGIEVLDQAPATPPQSTVRVKDVVAVPVPAHAEPIVRPERPAKPERVDRQEQAEALAAAGVGDSVRLYLQEIGETDLLTMQEEVWLAKRMERGLQAVARLETEELSPELRDALEADKLDGEKARSHLIQANLRLVVSVAKKYVGRGLSFLDLIQEGNIGLMKATDKFDYQRGYKFSTYATWWIRQAITRAISDQSRTIRLPVHVGETINRVKKTGHRLQQILEREPTQEEIARAMDIADEKVRQVLDVSRHPVSLEAPVGQDGDAFLGDFIEDETMPAPLELASQQLLKSQIGDALDKLTERERKIILLRFGLEDGRFRTLEEVGREFGITRERIRQIEAKALRKLRHPSYSRKLRGYLE</sequence>
<comment type="similarity">
    <text evidence="6">Belongs to the sigma-70 factor family. RpoD/SigA subfamily.</text>
</comment>
<dbReference type="PANTHER" id="PTHR30603">
    <property type="entry name" value="RNA POLYMERASE SIGMA FACTOR RPO"/>
    <property type="match status" value="1"/>
</dbReference>
<dbReference type="GO" id="GO:0005737">
    <property type="term" value="C:cytoplasm"/>
    <property type="evidence" value="ECO:0007669"/>
    <property type="project" value="UniProtKB-SubCell"/>
</dbReference>
<keyword evidence="3 6" id="KW-0731">Sigma factor</keyword>
<dbReference type="InterPro" id="IPR007127">
    <property type="entry name" value="RNA_pol_sigma_70_r1_1"/>
</dbReference>
<evidence type="ECO:0000256" key="3">
    <source>
        <dbReference type="ARBA" id="ARBA00023082"/>
    </source>
</evidence>
<dbReference type="Pfam" id="PF04545">
    <property type="entry name" value="Sigma70_r4"/>
    <property type="match status" value="1"/>
</dbReference>
<dbReference type="InterPro" id="IPR042189">
    <property type="entry name" value="RNA_pol_sigma_70_r1_1_sf"/>
</dbReference>
<dbReference type="AlphaFoldDB" id="A0A6J4UDM6"/>
<feature type="region of interest" description="Sigma-70 factor domain-3" evidence="6">
    <location>
        <begin position="249"/>
        <end position="325"/>
    </location>
</feature>
<feature type="region of interest" description="Sigma-70 factor domain-4" evidence="6">
    <location>
        <begin position="338"/>
        <end position="391"/>
    </location>
</feature>
<evidence type="ECO:0000256" key="2">
    <source>
        <dbReference type="ARBA" id="ARBA00023015"/>
    </source>
</evidence>
<dbReference type="SUPFAM" id="SSF88659">
    <property type="entry name" value="Sigma3 and sigma4 domains of RNA polymerase sigma factors"/>
    <property type="match status" value="2"/>
</dbReference>
<dbReference type="Gene3D" id="1.10.10.10">
    <property type="entry name" value="Winged helix-like DNA-binding domain superfamily/Winged helix DNA-binding domain"/>
    <property type="match status" value="2"/>
</dbReference>
<evidence type="ECO:0000256" key="4">
    <source>
        <dbReference type="ARBA" id="ARBA00023125"/>
    </source>
</evidence>
<dbReference type="Pfam" id="PF03979">
    <property type="entry name" value="Sigma70_r1_1"/>
    <property type="match status" value="1"/>
</dbReference>
<dbReference type="InterPro" id="IPR007627">
    <property type="entry name" value="RNA_pol_sigma70_r2"/>
</dbReference>
<dbReference type="InterPro" id="IPR028630">
    <property type="entry name" value="Sigma70_RpoD"/>
</dbReference>
<organism evidence="8">
    <name type="scientific">uncultured Thermomicrobiales bacterium</name>
    <dbReference type="NCBI Taxonomy" id="1645740"/>
    <lineage>
        <taxon>Bacteria</taxon>
        <taxon>Pseudomonadati</taxon>
        <taxon>Thermomicrobiota</taxon>
        <taxon>Thermomicrobia</taxon>
        <taxon>Thermomicrobiales</taxon>
        <taxon>environmental samples</taxon>
    </lineage>
</organism>
<dbReference type="InterPro" id="IPR000943">
    <property type="entry name" value="RNA_pol_sigma70"/>
</dbReference>
<comment type="subcellular location">
    <subcellularLocation>
        <location evidence="6">Cytoplasm</location>
    </subcellularLocation>
</comment>
<comment type="subunit">
    <text evidence="6">Interacts transiently with the RNA polymerase catalytic core.</text>
</comment>
<dbReference type="PRINTS" id="PR00046">
    <property type="entry name" value="SIGMA70FCT"/>
</dbReference>
<comment type="function">
    <text evidence="6">Sigma factors are initiation factors that promote the attachment of RNA polymerase to specific initiation sites and are then released. This sigma factor is the primary sigma factor during exponential growth.</text>
</comment>
<proteinExistence type="inferred from homology"/>
<dbReference type="InterPro" id="IPR050239">
    <property type="entry name" value="Sigma-70_RNA_pol_init_factors"/>
</dbReference>
<dbReference type="InterPro" id="IPR013325">
    <property type="entry name" value="RNA_pol_sigma_r2"/>
</dbReference>
<dbReference type="SUPFAM" id="SSF88946">
    <property type="entry name" value="Sigma2 domain of RNA polymerase sigma factors"/>
    <property type="match status" value="1"/>
</dbReference>
<reference evidence="8" key="1">
    <citation type="submission" date="2020-02" db="EMBL/GenBank/DDBJ databases">
        <authorList>
            <person name="Meier V. D."/>
        </authorList>
    </citation>
    <scope>NUCLEOTIDE SEQUENCE</scope>
    <source>
        <strain evidence="8">AVDCRST_MAG49</strain>
    </source>
</reference>
<dbReference type="NCBIfam" id="TIGR02937">
    <property type="entry name" value="sigma70-ECF"/>
    <property type="match status" value="1"/>
</dbReference>
<dbReference type="FunFam" id="1.10.601.10:FF:000001">
    <property type="entry name" value="RNA polymerase sigma factor SigA"/>
    <property type="match status" value="1"/>
</dbReference>
<dbReference type="PANTHER" id="PTHR30603:SF60">
    <property type="entry name" value="RNA POLYMERASE SIGMA FACTOR RPOD"/>
    <property type="match status" value="1"/>
</dbReference>
<dbReference type="GO" id="GO:0006352">
    <property type="term" value="P:DNA-templated transcription initiation"/>
    <property type="evidence" value="ECO:0007669"/>
    <property type="project" value="UniProtKB-UniRule"/>
</dbReference>
<gene>
    <name evidence="6" type="primary">sigA</name>
    <name evidence="8" type="ORF">AVDCRST_MAG49-1476</name>
</gene>
<dbReference type="InterPro" id="IPR007624">
    <property type="entry name" value="RNA_pol_sigma70_r3"/>
</dbReference>
<dbReference type="InterPro" id="IPR036388">
    <property type="entry name" value="WH-like_DNA-bd_sf"/>
</dbReference>
<evidence type="ECO:0000259" key="7">
    <source>
        <dbReference type="PROSITE" id="PS00716"/>
    </source>
</evidence>
<dbReference type="HAMAP" id="MF_00963">
    <property type="entry name" value="Sigma70_RpoD_SigA"/>
    <property type="match status" value="1"/>
</dbReference>
<dbReference type="Pfam" id="PF04539">
    <property type="entry name" value="Sigma70_r3"/>
    <property type="match status" value="1"/>
</dbReference>
<dbReference type="EMBL" id="CADCWG010000086">
    <property type="protein sequence ID" value="CAA9547152.1"/>
    <property type="molecule type" value="Genomic_DNA"/>
</dbReference>
<evidence type="ECO:0000256" key="1">
    <source>
        <dbReference type="ARBA" id="ARBA00022490"/>
    </source>
</evidence>
<dbReference type="Pfam" id="PF04542">
    <property type="entry name" value="Sigma70_r2"/>
    <property type="match status" value="1"/>
</dbReference>
<dbReference type="InterPro" id="IPR013324">
    <property type="entry name" value="RNA_pol_sigma_r3/r4-like"/>
</dbReference>
<dbReference type="Gene3D" id="1.10.220.120">
    <property type="entry name" value="Sigma-70 factor, region 1.1"/>
    <property type="match status" value="1"/>
</dbReference>
<name>A0A6J4UDM6_9BACT</name>
<protein>
    <recommendedName>
        <fullName evidence="6">RNA polymerase sigma factor SigA</fullName>
    </recommendedName>
</protein>
<feature type="short sequence motif" description="Interaction with polymerase core subunit RpoC" evidence="6">
    <location>
        <begin position="194"/>
        <end position="197"/>
    </location>
</feature>
<dbReference type="NCBIfam" id="TIGR02393">
    <property type="entry name" value="RpoD_Cterm"/>
    <property type="match status" value="1"/>
</dbReference>
<dbReference type="PROSITE" id="PS00716">
    <property type="entry name" value="SIGMA70_2"/>
    <property type="match status" value="1"/>
</dbReference>
<evidence type="ECO:0000313" key="8">
    <source>
        <dbReference type="EMBL" id="CAA9547152.1"/>
    </source>
</evidence>
<dbReference type="Gene3D" id="1.10.601.10">
    <property type="entry name" value="RNA Polymerase Primary Sigma Factor"/>
    <property type="match status" value="2"/>
</dbReference>
<dbReference type="CDD" id="cd06171">
    <property type="entry name" value="Sigma70_r4"/>
    <property type="match status" value="1"/>
</dbReference>
<dbReference type="Pfam" id="PF00140">
    <property type="entry name" value="Sigma70_r1_2"/>
    <property type="match status" value="1"/>
</dbReference>
<accession>A0A6J4UDM6</accession>
<dbReference type="InterPro" id="IPR009042">
    <property type="entry name" value="RNA_pol_sigma70_r1_2"/>
</dbReference>
<evidence type="ECO:0000256" key="6">
    <source>
        <dbReference type="HAMAP-Rule" id="MF_00963"/>
    </source>
</evidence>
<keyword evidence="5 6" id="KW-0804">Transcription</keyword>
<keyword evidence="4 6" id="KW-0238">DNA-binding</keyword>
<dbReference type="GO" id="GO:0016987">
    <property type="term" value="F:sigma factor activity"/>
    <property type="evidence" value="ECO:0007669"/>
    <property type="project" value="UniProtKB-UniRule"/>
</dbReference>